<evidence type="ECO:0000313" key="7">
    <source>
        <dbReference type="EMBL" id="KAJ4807564.1"/>
    </source>
</evidence>
<keyword evidence="8" id="KW-1185">Reference proteome</keyword>
<comment type="similarity">
    <text evidence="1">Belongs to the carbohydrate kinase PfkB family.</text>
</comment>
<dbReference type="CDD" id="cd01167">
    <property type="entry name" value="bac_FRK"/>
    <property type="match status" value="1"/>
</dbReference>
<feature type="domain" description="Carbohydrate kinase PfkB" evidence="5">
    <location>
        <begin position="339"/>
        <end position="599"/>
    </location>
</feature>
<name>A0AAV8GT65_9POAL</name>
<dbReference type="Proteomes" id="UP001140206">
    <property type="component" value="Chromosome 3"/>
</dbReference>
<evidence type="ECO:0000256" key="2">
    <source>
        <dbReference type="ARBA" id="ARBA00022679"/>
    </source>
</evidence>
<evidence type="ECO:0000256" key="4">
    <source>
        <dbReference type="SAM" id="MobiDB-lite"/>
    </source>
</evidence>
<dbReference type="Pfam" id="PF00294">
    <property type="entry name" value="PfkB"/>
    <property type="match status" value="1"/>
</dbReference>
<organism evidence="7 8">
    <name type="scientific">Rhynchospora pubera</name>
    <dbReference type="NCBI Taxonomy" id="906938"/>
    <lineage>
        <taxon>Eukaryota</taxon>
        <taxon>Viridiplantae</taxon>
        <taxon>Streptophyta</taxon>
        <taxon>Embryophyta</taxon>
        <taxon>Tracheophyta</taxon>
        <taxon>Spermatophyta</taxon>
        <taxon>Magnoliopsida</taxon>
        <taxon>Liliopsida</taxon>
        <taxon>Poales</taxon>
        <taxon>Cyperaceae</taxon>
        <taxon>Cyperoideae</taxon>
        <taxon>Rhynchosporeae</taxon>
        <taxon>Rhynchospora</taxon>
    </lineage>
</organism>
<dbReference type="AlphaFoldDB" id="A0AAV8GT65"/>
<feature type="compositionally biased region" description="Basic residues" evidence="4">
    <location>
        <begin position="84"/>
        <end position="97"/>
    </location>
</feature>
<dbReference type="PANTHER" id="PTHR43085">
    <property type="entry name" value="HEXOKINASE FAMILY MEMBER"/>
    <property type="match status" value="1"/>
</dbReference>
<protein>
    <submittedName>
        <fullName evidence="7">Fructokinase-2</fullName>
    </submittedName>
</protein>
<gene>
    <name evidence="7" type="ORF">LUZ62_020130</name>
    <name evidence="6" type="ORF">LUZ62_064158</name>
</gene>
<evidence type="ECO:0000256" key="3">
    <source>
        <dbReference type="ARBA" id="ARBA00022777"/>
    </source>
</evidence>
<dbReference type="InterPro" id="IPR011611">
    <property type="entry name" value="PfkB_dom"/>
</dbReference>
<dbReference type="GO" id="GO:0042793">
    <property type="term" value="P:plastid transcription"/>
    <property type="evidence" value="ECO:0007669"/>
    <property type="project" value="TreeGrafter"/>
</dbReference>
<feature type="region of interest" description="Disordered" evidence="4">
    <location>
        <begin position="217"/>
        <end position="244"/>
    </location>
</feature>
<dbReference type="GO" id="GO:0042644">
    <property type="term" value="C:chloroplast nucleoid"/>
    <property type="evidence" value="ECO:0007669"/>
    <property type="project" value="TreeGrafter"/>
</dbReference>
<dbReference type="GO" id="GO:0009658">
    <property type="term" value="P:chloroplast organization"/>
    <property type="evidence" value="ECO:0007669"/>
    <property type="project" value="TreeGrafter"/>
</dbReference>
<dbReference type="GO" id="GO:0009662">
    <property type="term" value="P:etioplast organization"/>
    <property type="evidence" value="ECO:0007669"/>
    <property type="project" value="TreeGrafter"/>
</dbReference>
<dbReference type="SUPFAM" id="SSF53613">
    <property type="entry name" value="Ribokinase-like"/>
    <property type="match status" value="1"/>
</dbReference>
<evidence type="ECO:0000259" key="5">
    <source>
        <dbReference type="Pfam" id="PF00294"/>
    </source>
</evidence>
<dbReference type="GO" id="GO:0016301">
    <property type="term" value="F:kinase activity"/>
    <property type="evidence" value="ECO:0007669"/>
    <property type="project" value="UniProtKB-KW"/>
</dbReference>
<feature type="compositionally biased region" description="Acidic residues" evidence="4">
    <location>
        <begin position="636"/>
        <end position="660"/>
    </location>
</feature>
<keyword evidence="3" id="KW-0418">Kinase</keyword>
<evidence type="ECO:0000256" key="1">
    <source>
        <dbReference type="ARBA" id="ARBA00010688"/>
    </source>
</evidence>
<feature type="region of interest" description="Disordered" evidence="4">
    <location>
        <begin position="155"/>
        <end position="190"/>
    </location>
</feature>
<comment type="caution">
    <text evidence="7">The sequence shown here is derived from an EMBL/GenBank/DDBJ whole genome shotgun (WGS) entry which is preliminary data.</text>
</comment>
<accession>A0AAV8GT65</accession>
<proteinExistence type="inferred from homology"/>
<dbReference type="PANTHER" id="PTHR43085:SF2">
    <property type="entry name" value="FRUCTOKINASE-LIKE 2, CHLOROPLASTIC"/>
    <property type="match status" value="1"/>
</dbReference>
<feature type="region of interest" description="Disordered" evidence="4">
    <location>
        <begin position="67"/>
        <end position="104"/>
    </location>
</feature>
<feature type="compositionally biased region" description="Basic and acidic residues" evidence="4">
    <location>
        <begin position="661"/>
        <end position="670"/>
    </location>
</feature>
<dbReference type="InterPro" id="IPR050306">
    <property type="entry name" value="PfkB_Carbo_kinase"/>
</dbReference>
<dbReference type="Proteomes" id="UP001140206">
    <property type="component" value="Chromosome 1"/>
</dbReference>
<evidence type="ECO:0000313" key="8">
    <source>
        <dbReference type="Proteomes" id="UP001140206"/>
    </source>
</evidence>
<feature type="region of interest" description="Disordered" evidence="4">
    <location>
        <begin position="634"/>
        <end position="670"/>
    </location>
</feature>
<dbReference type="EMBL" id="JAMFTS010000001">
    <property type="protein sequence ID" value="KAJ4807564.1"/>
    <property type="molecule type" value="Genomic_DNA"/>
</dbReference>
<keyword evidence="2" id="KW-0808">Transferase</keyword>
<dbReference type="Gene3D" id="3.40.1190.20">
    <property type="match status" value="1"/>
</dbReference>
<sequence>MATIEGLSSRALLRSMSCFSSTSPAPFLRLRSTVWSPIFQPKLLYCKNRQLHHNHWILSAYKKNATKAETGDTSDGENVDITSKKNKKTTRRGRKKSSKETEEEIVPVEAATELTLEQVGKDTKKVGSTEELQNVPFYMRHLDLSTIKLLESSIQWEDEGGEEEEEEEEEEEITRPTRGSKRKATKKSDSTRYTLIRHADRIKDLSTIKLLESSIQWEDEGGEEEEEITRPTRGSKRKATKKSDSTRYTLIRHADEQEKENCAKLENMLSEIREHMKGIVRDDNEDANKNYTWKPLVICFGAAKASFIPYARPANRIFDRKIHEAMHELYWMPDRFFRAPGSAASSVATELARLDGRVEFMGKLGIDQLGMELLYKLNVNGVRTQCVKMDDSTATAVSHMKLTADGRCLKSQCVQPCAEDSFLSSDVRLDILKEAKMLYFNSSALLDPNSKSTVMEVIKIMKSQGSLIFFDLNLPLLLWHSPKETKSLLKESFAVSNFIEMTQQELDFLCGIKQNVMENEYVKFVHRSREEVEEVWHDGLEVLFVTNGTSMISYYTKERDGFIRGTEDVPIKPSGCEMSASGDAVVAALMKMLVLGPDMATDPSYLHTSIKYAIQSGLIAQLLLVTDLITYRWPPNDDENEETVTTDEDTEDDDEEQEESYQDRAGKLVA</sequence>
<feature type="compositionally biased region" description="Acidic residues" evidence="4">
    <location>
        <begin position="156"/>
        <end position="172"/>
    </location>
</feature>
<dbReference type="InterPro" id="IPR029056">
    <property type="entry name" value="Ribokinase-like"/>
</dbReference>
<dbReference type="EMBL" id="JAMFTS010000003">
    <property type="protein sequence ID" value="KAJ4779901.1"/>
    <property type="molecule type" value="Genomic_DNA"/>
</dbReference>
<reference evidence="7" key="1">
    <citation type="submission" date="2022-08" db="EMBL/GenBank/DDBJ databases">
        <authorList>
            <person name="Marques A."/>
        </authorList>
    </citation>
    <scope>NUCLEOTIDE SEQUENCE</scope>
    <source>
        <strain evidence="7">RhyPub2mFocal</strain>
        <tissue evidence="7">Leaves</tissue>
    </source>
</reference>
<evidence type="ECO:0000313" key="6">
    <source>
        <dbReference type="EMBL" id="KAJ4779901.1"/>
    </source>
</evidence>
<feature type="compositionally biased region" description="Acidic residues" evidence="4">
    <location>
        <begin position="217"/>
        <end position="227"/>
    </location>
</feature>